<evidence type="ECO:0000313" key="2">
    <source>
        <dbReference type="EMBL" id="ACM21421.1"/>
    </source>
</evidence>
<accession>B9M3K0</accession>
<dbReference type="EMBL" id="CP001390">
    <property type="protein sequence ID" value="ACM21421.1"/>
    <property type="molecule type" value="Genomic_DNA"/>
</dbReference>
<dbReference type="STRING" id="316067.Geob_3078"/>
<reference evidence="2 3" key="1">
    <citation type="submission" date="2009-01" db="EMBL/GenBank/DDBJ databases">
        <title>Complete sequence of Geobacter sp. FRC-32.</title>
        <authorList>
            <consortium name="US DOE Joint Genome Institute"/>
            <person name="Lucas S."/>
            <person name="Copeland A."/>
            <person name="Lapidus A."/>
            <person name="Glavina del Rio T."/>
            <person name="Dalin E."/>
            <person name="Tice H."/>
            <person name="Bruce D."/>
            <person name="Goodwin L."/>
            <person name="Pitluck S."/>
            <person name="Saunders E."/>
            <person name="Brettin T."/>
            <person name="Detter J.C."/>
            <person name="Han C."/>
            <person name="Larimer F."/>
            <person name="Land M."/>
            <person name="Hauser L."/>
            <person name="Kyrpides N."/>
            <person name="Ovchinnikova G."/>
            <person name="Kostka J."/>
            <person name="Richardson P."/>
        </authorList>
    </citation>
    <scope>NUCLEOTIDE SEQUENCE [LARGE SCALE GENOMIC DNA]</scope>
    <source>
        <strain evidence="3">DSM 22248 / JCM 15807 / FRC-32</strain>
    </source>
</reference>
<evidence type="ECO:0000313" key="3">
    <source>
        <dbReference type="Proteomes" id="UP000007721"/>
    </source>
</evidence>
<keyword evidence="1" id="KW-0732">Signal</keyword>
<protein>
    <submittedName>
        <fullName evidence="2">Type IV pilus assembly protein PilL</fullName>
    </submittedName>
</protein>
<dbReference type="HOGENOM" id="CLU_2273332_0_0_7"/>
<proteinExistence type="predicted"/>
<dbReference type="OrthoDB" id="9980609at2"/>
<gene>
    <name evidence="2" type="primary">pilL</name>
    <name evidence="2" type="ordered locus">Geob_3078</name>
</gene>
<organism evidence="2 3">
    <name type="scientific">Geotalea daltonii (strain DSM 22248 / JCM 15807 / FRC-32)</name>
    <name type="common">Geobacter daltonii</name>
    <dbReference type="NCBI Taxonomy" id="316067"/>
    <lineage>
        <taxon>Bacteria</taxon>
        <taxon>Pseudomonadati</taxon>
        <taxon>Thermodesulfobacteriota</taxon>
        <taxon>Desulfuromonadia</taxon>
        <taxon>Geobacterales</taxon>
        <taxon>Geobacteraceae</taxon>
        <taxon>Geotalea</taxon>
    </lineage>
</organism>
<dbReference type="RefSeq" id="WP_012648149.1">
    <property type="nucleotide sequence ID" value="NC_011979.1"/>
</dbReference>
<keyword evidence="3" id="KW-1185">Reference proteome</keyword>
<sequence>MKKIILLIFFLMLMCWSVVEAAQQSVLTYFNGIVGDIQGDTITVANTTFVLDKRVIVHIHQRKKGALYEVAGKLTDIHVGSPVYLRIAGRKVFEITLERWKQ</sequence>
<evidence type="ECO:0000256" key="1">
    <source>
        <dbReference type="SAM" id="SignalP"/>
    </source>
</evidence>
<feature type="signal peptide" evidence="1">
    <location>
        <begin position="1"/>
        <end position="21"/>
    </location>
</feature>
<name>B9M3K0_GEODF</name>
<dbReference type="Proteomes" id="UP000007721">
    <property type="component" value="Chromosome"/>
</dbReference>
<dbReference type="KEGG" id="geo:Geob_3078"/>
<dbReference type="AlphaFoldDB" id="B9M3K0"/>
<feature type="chain" id="PRO_5002886606" evidence="1">
    <location>
        <begin position="22"/>
        <end position="102"/>
    </location>
</feature>